<sequence length="177" mass="18333">MFLRALLVFCLFSSGLAACGPALEWRSLPLPELGMQVSLPCKPDRVEHSVELAGQSVQVIMQGCGASGLTFAVACAVLAEPSMAGAALAHWRAAVLAAAQARDAKDSPFQPAGGLGLPQAVRTSAMGRLPGGGAMQMQAAWFARVQHGAVRACHAMVYGSELPAATADAFFEALVLR</sequence>
<dbReference type="Proteomes" id="UP000266302">
    <property type="component" value="Unassembled WGS sequence"/>
</dbReference>
<keyword evidence="1" id="KW-0732">Signal</keyword>
<gene>
    <name evidence="2" type="ORF">D3F03_13705</name>
</gene>
<dbReference type="OrthoDB" id="9154310at2"/>
<protein>
    <submittedName>
        <fullName evidence="2">Uncharacterized protein</fullName>
    </submittedName>
</protein>
<proteinExistence type="predicted"/>
<name>A0A398C339_9BURK</name>
<feature type="signal peptide" evidence="1">
    <location>
        <begin position="1"/>
        <end position="17"/>
    </location>
</feature>
<keyword evidence="3" id="KW-1185">Reference proteome</keyword>
<feature type="chain" id="PRO_5017359013" evidence="1">
    <location>
        <begin position="18"/>
        <end position="177"/>
    </location>
</feature>
<organism evidence="2 3">
    <name type="scientific">Simplicispira hankyongi</name>
    <dbReference type="NCBI Taxonomy" id="2315688"/>
    <lineage>
        <taxon>Bacteria</taxon>
        <taxon>Pseudomonadati</taxon>
        <taxon>Pseudomonadota</taxon>
        <taxon>Betaproteobacteria</taxon>
        <taxon>Burkholderiales</taxon>
        <taxon>Comamonadaceae</taxon>
        <taxon>Simplicispira</taxon>
    </lineage>
</organism>
<evidence type="ECO:0000256" key="1">
    <source>
        <dbReference type="SAM" id="SignalP"/>
    </source>
</evidence>
<comment type="caution">
    <text evidence="2">The sequence shown here is derived from an EMBL/GenBank/DDBJ whole genome shotgun (WGS) entry which is preliminary data.</text>
</comment>
<evidence type="ECO:0000313" key="2">
    <source>
        <dbReference type="EMBL" id="RID97332.1"/>
    </source>
</evidence>
<accession>A0A398C339</accession>
<dbReference type="AlphaFoldDB" id="A0A398C339"/>
<reference evidence="2 3" key="1">
    <citation type="submission" date="2018-09" db="EMBL/GenBank/DDBJ databases">
        <title>Draft genome of Simplicispira sp. NY-02.</title>
        <authorList>
            <person name="Im W.T."/>
        </authorList>
    </citation>
    <scope>NUCLEOTIDE SEQUENCE [LARGE SCALE GENOMIC DNA]</scope>
    <source>
        <strain evidence="2 3">NY-02</strain>
    </source>
</reference>
<dbReference type="PROSITE" id="PS51257">
    <property type="entry name" value="PROKAR_LIPOPROTEIN"/>
    <property type="match status" value="1"/>
</dbReference>
<evidence type="ECO:0000313" key="3">
    <source>
        <dbReference type="Proteomes" id="UP000266302"/>
    </source>
</evidence>
<dbReference type="EMBL" id="QXJC01000007">
    <property type="protein sequence ID" value="RID97332.1"/>
    <property type="molecule type" value="Genomic_DNA"/>
</dbReference>
<dbReference type="RefSeq" id="WP_119110000.1">
    <property type="nucleotide sequence ID" value="NZ_QXJC01000007.1"/>
</dbReference>